<dbReference type="PANTHER" id="PTHR11361:SF34">
    <property type="entry name" value="DNA MISMATCH REPAIR PROTEIN MSH1, MITOCHONDRIAL"/>
    <property type="match status" value="1"/>
</dbReference>
<dbReference type="PANTHER" id="PTHR11361">
    <property type="entry name" value="DNA MISMATCH REPAIR PROTEIN MUTS FAMILY MEMBER"/>
    <property type="match status" value="1"/>
</dbReference>
<dbReference type="InterPro" id="IPR036187">
    <property type="entry name" value="DNA_mismatch_repair_MutS_sf"/>
</dbReference>
<dbReference type="SMART" id="SM00534">
    <property type="entry name" value="MUTSac"/>
    <property type="match status" value="1"/>
</dbReference>
<dbReference type="SUPFAM" id="SSF55271">
    <property type="entry name" value="DNA repair protein MutS, domain I"/>
    <property type="match status" value="1"/>
</dbReference>
<dbReference type="GO" id="GO:0030983">
    <property type="term" value="F:mismatched DNA binding"/>
    <property type="evidence" value="ECO:0007669"/>
    <property type="project" value="InterPro"/>
</dbReference>
<dbReference type="SUPFAM" id="SSF52540">
    <property type="entry name" value="P-loop containing nucleoside triphosphate hydrolases"/>
    <property type="match status" value="1"/>
</dbReference>
<keyword evidence="6" id="KW-0234">DNA repair</keyword>
<dbReference type="InterPro" id="IPR017261">
    <property type="entry name" value="DNA_mismatch_repair_MutS/MSH"/>
</dbReference>
<dbReference type="SMART" id="SM00533">
    <property type="entry name" value="MUTSd"/>
    <property type="match status" value="1"/>
</dbReference>
<gene>
    <name evidence="8" type="ORF">LANO_0E12640G</name>
</gene>
<dbReference type="GO" id="GO:0140664">
    <property type="term" value="F:ATP-dependent DNA damage sensor activity"/>
    <property type="evidence" value="ECO:0007669"/>
    <property type="project" value="InterPro"/>
</dbReference>
<dbReference type="Pfam" id="PF05188">
    <property type="entry name" value="MutS_II"/>
    <property type="match status" value="1"/>
</dbReference>
<dbReference type="EMBL" id="LT598451">
    <property type="protein sequence ID" value="SCU96152.1"/>
    <property type="molecule type" value="Genomic_DNA"/>
</dbReference>
<keyword evidence="5" id="KW-0238">DNA-binding</keyword>
<dbReference type="FunFam" id="3.30.420.110:FF:000020">
    <property type="entry name" value="Msh1p"/>
    <property type="match status" value="1"/>
</dbReference>
<keyword evidence="4" id="KW-0067">ATP-binding</keyword>
<dbReference type="InterPro" id="IPR036678">
    <property type="entry name" value="MutS_con_dom_sf"/>
</dbReference>
<evidence type="ECO:0000256" key="1">
    <source>
        <dbReference type="ARBA" id="ARBA00006271"/>
    </source>
</evidence>
<dbReference type="GO" id="GO:0006298">
    <property type="term" value="P:mismatch repair"/>
    <property type="evidence" value="ECO:0007669"/>
    <property type="project" value="InterPro"/>
</dbReference>
<evidence type="ECO:0000259" key="7">
    <source>
        <dbReference type="PROSITE" id="PS00486"/>
    </source>
</evidence>
<evidence type="ECO:0000313" key="9">
    <source>
        <dbReference type="Proteomes" id="UP000189911"/>
    </source>
</evidence>
<dbReference type="InterPro" id="IPR007696">
    <property type="entry name" value="DNA_mismatch_repair_MutS_core"/>
</dbReference>
<evidence type="ECO:0000256" key="2">
    <source>
        <dbReference type="ARBA" id="ARBA00022741"/>
    </source>
</evidence>
<protein>
    <submittedName>
        <fullName evidence="8">LANO_0E12640g1_1</fullName>
    </submittedName>
</protein>
<evidence type="ECO:0000256" key="5">
    <source>
        <dbReference type="ARBA" id="ARBA00023125"/>
    </source>
</evidence>
<dbReference type="PIRSF" id="PIRSF037677">
    <property type="entry name" value="DNA_mis_repair_Msh6"/>
    <property type="match status" value="1"/>
</dbReference>
<comment type="similarity">
    <text evidence="1">Belongs to the DNA mismatch repair MutS family.</text>
</comment>
<dbReference type="SUPFAM" id="SSF48334">
    <property type="entry name" value="DNA repair protein MutS, domain III"/>
    <property type="match status" value="1"/>
</dbReference>
<dbReference type="Gene3D" id="1.10.1420.10">
    <property type="match status" value="2"/>
</dbReference>
<dbReference type="Pfam" id="PF05192">
    <property type="entry name" value="MutS_III"/>
    <property type="match status" value="1"/>
</dbReference>
<feature type="domain" description="DNA mismatch repair proteins mutS family" evidence="7">
    <location>
        <begin position="846"/>
        <end position="862"/>
    </location>
</feature>
<dbReference type="SUPFAM" id="SSF53150">
    <property type="entry name" value="DNA repair protein MutS, domain II"/>
    <property type="match status" value="1"/>
</dbReference>
<dbReference type="Pfam" id="PF01624">
    <property type="entry name" value="MutS_I"/>
    <property type="match status" value="1"/>
</dbReference>
<dbReference type="InterPro" id="IPR000432">
    <property type="entry name" value="DNA_mismatch_repair_MutS_C"/>
</dbReference>
<dbReference type="GO" id="GO:0005634">
    <property type="term" value="C:nucleus"/>
    <property type="evidence" value="ECO:0007669"/>
    <property type="project" value="TreeGrafter"/>
</dbReference>
<evidence type="ECO:0000256" key="4">
    <source>
        <dbReference type="ARBA" id="ARBA00022840"/>
    </source>
</evidence>
<dbReference type="InterPro" id="IPR016151">
    <property type="entry name" value="DNA_mismatch_repair_MutS_N"/>
</dbReference>
<dbReference type="Pfam" id="PF00488">
    <property type="entry name" value="MutS_V"/>
    <property type="match status" value="1"/>
</dbReference>
<reference evidence="9" key="1">
    <citation type="submission" date="2016-03" db="EMBL/GenBank/DDBJ databases">
        <authorList>
            <person name="Devillers Hugo."/>
        </authorList>
    </citation>
    <scope>NUCLEOTIDE SEQUENCE [LARGE SCALE GENOMIC DNA]</scope>
</reference>
<evidence type="ECO:0000313" key="8">
    <source>
        <dbReference type="EMBL" id="SCU96152.1"/>
    </source>
</evidence>
<name>A0A1G4JYH3_9SACH</name>
<dbReference type="OrthoDB" id="2534523at2759"/>
<evidence type="ECO:0000256" key="6">
    <source>
        <dbReference type="ARBA" id="ARBA00023204"/>
    </source>
</evidence>
<evidence type="ECO:0000256" key="3">
    <source>
        <dbReference type="ARBA" id="ARBA00022763"/>
    </source>
</evidence>
<dbReference type="Proteomes" id="UP000189911">
    <property type="component" value="Chromosome E"/>
</dbReference>
<dbReference type="GO" id="GO:0005739">
    <property type="term" value="C:mitochondrion"/>
    <property type="evidence" value="ECO:0007669"/>
    <property type="project" value="TreeGrafter"/>
</dbReference>
<dbReference type="PROSITE" id="PS00486">
    <property type="entry name" value="DNA_MISMATCH_REPAIR_2"/>
    <property type="match status" value="1"/>
</dbReference>
<dbReference type="FunFam" id="3.40.50.300:FF:001238">
    <property type="entry name" value="DNA mismatch repair protein"/>
    <property type="match status" value="1"/>
</dbReference>
<dbReference type="Gene3D" id="3.40.50.300">
    <property type="entry name" value="P-loop containing nucleotide triphosphate hydrolases"/>
    <property type="match status" value="1"/>
</dbReference>
<dbReference type="InterPro" id="IPR027417">
    <property type="entry name" value="P-loop_NTPase"/>
</dbReference>
<dbReference type="InterPro" id="IPR007860">
    <property type="entry name" value="DNA_mmatch_repair_MutS_con_dom"/>
</dbReference>
<dbReference type="GO" id="GO:0005524">
    <property type="term" value="F:ATP binding"/>
    <property type="evidence" value="ECO:0007669"/>
    <property type="project" value="UniProtKB-KW"/>
</dbReference>
<keyword evidence="9" id="KW-1185">Reference proteome</keyword>
<dbReference type="InterPro" id="IPR007695">
    <property type="entry name" value="DNA_mismatch_repair_MutS-lik_N"/>
</dbReference>
<keyword evidence="3" id="KW-0227">DNA damage</keyword>
<dbReference type="InterPro" id="IPR045076">
    <property type="entry name" value="MutS"/>
</dbReference>
<keyword evidence="2" id="KW-0547">Nucleotide-binding</keyword>
<dbReference type="Gene3D" id="3.40.1170.10">
    <property type="entry name" value="DNA repair protein MutS, domain I"/>
    <property type="match status" value="1"/>
</dbReference>
<proteinExistence type="inferred from homology"/>
<organism evidence="8 9">
    <name type="scientific">Lachancea nothofagi CBS 11611</name>
    <dbReference type="NCBI Taxonomy" id="1266666"/>
    <lineage>
        <taxon>Eukaryota</taxon>
        <taxon>Fungi</taxon>
        <taxon>Dikarya</taxon>
        <taxon>Ascomycota</taxon>
        <taxon>Saccharomycotina</taxon>
        <taxon>Saccharomycetes</taxon>
        <taxon>Saccharomycetales</taxon>
        <taxon>Saccharomycetaceae</taxon>
        <taxon>Lachancea</taxon>
    </lineage>
</organism>
<dbReference type="AlphaFoldDB" id="A0A1G4JYH3"/>
<dbReference type="GO" id="GO:0043504">
    <property type="term" value="P:mitochondrial DNA repair"/>
    <property type="evidence" value="ECO:0007669"/>
    <property type="project" value="TreeGrafter"/>
</dbReference>
<dbReference type="Gene3D" id="3.30.420.110">
    <property type="entry name" value="MutS, connector domain"/>
    <property type="match status" value="1"/>
</dbReference>
<sequence>MYLCYALRCARRSKLPVSFSRRIYRKTPETASTPLIQKFTIPFESSGEIQEELGVDTEEPVARNEARSGINRGARTVKNSLPPSLQYVRDTMDKHKDYVVITQMGSFYEFYFEHAEIYAPKLNLTLTSRDYVYGKVAFAGFPVHQIERHLKVLVKELGYSVAIADQFKKDVVVTNETNKFLRRVTRIVTPGTFIDEAFENLQENTYLLSLEFPENCMLKAADIDTKVGLCWCDISTGEIFVQQVLLKDVVSAVARINPREILLDEELLQYSLESGQWYSEFVELKKFFIKYQRLPSGHREIRSFYSLFNVGGETEHSLLELDMTLRDFTQKEVAALRNTLLYIEEHLPNTTVNLQAPQRQLASSIMQIDPRTSSLLELNTTLRTNTKKGSLLSVIRRTVTPSGSRLLSQWLSAPSLDIIEIQQRQKLVKLFQDNFDLTEVLIRTLKQTYDMPRILQKFSFGKGDATELLQMSHSMQRAELIGDFIQKEFTANKGGLNKLLKSFINLLKCDETLVTRVFKSLDEEQLAKFSRAQAEQENPNAIASEGDQDRVLDPLGESGPWVVRPQANGKLQALHEARANCFKDRRHLHEELKSFFVGEIQARSVQLKTKQTSEYAVHISATSSTIAEILKRVKGGLLFQGDSFRVIQKSAQSCWLSLRPWTDLGQELEYTVMKIRKEENAFINELKKDFVQRSTSIRNVAHILDYLDVLTSFAKLSLEKNLVNPLVNTTANLDIKGGRHIVVEDGLITRSLEQFTPNSCNINAGNLWVITGPNMGGKSTFLRQNAIIVILAQIGCPVPCEAATIGLVDKIFSRVGSADDLYNEMSTFMVEMIETSYILKGATSKSLAILDEIGRGTSGKEGVSIAYATLKHLIEKNSCRSLFATHFGKELQMLINSHCSPCLQQNVSYYQSAVYDVDDSFCYDHKLTPGVCAKSDAIRVALKAGFPKDALKNAEEVLKIYN</sequence>
<accession>A0A1G4JYH3</accession>